<evidence type="ECO:0000313" key="2">
    <source>
        <dbReference type="Proteomes" id="UP001165041"/>
    </source>
</evidence>
<dbReference type="AlphaFoldDB" id="A0A9W6QAH8"/>
<dbReference type="EMBL" id="BSSA01000012">
    <property type="protein sequence ID" value="GLW71473.1"/>
    <property type="molecule type" value="Genomic_DNA"/>
</dbReference>
<organism evidence="1 2">
    <name type="scientific">Kitasatospora phosalacinea</name>
    <dbReference type="NCBI Taxonomy" id="2065"/>
    <lineage>
        <taxon>Bacteria</taxon>
        <taxon>Bacillati</taxon>
        <taxon>Actinomycetota</taxon>
        <taxon>Actinomycetes</taxon>
        <taxon>Kitasatosporales</taxon>
        <taxon>Streptomycetaceae</taxon>
        <taxon>Kitasatospora</taxon>
    </lineage>
</organism>
<accession>A0A9W6QAH8</accession>
<evidence type="ECO:0000313" key="1">
    <source>
        <dbReference type="EMBL" id="GLW71473.1"/>
    </source>
</evidence>
<sequence length="144" mass="14959">MEAIEVGAGRVWGPWPELMADRRPVVVVPLAPGLAVSAAEGWSGAEVLPRLQEGWSAAFDGVRLVVTRPDGTAWYDGPLAAARDWARAVRAHRTLLIVTGPFTAPFDLHPAAAAGRLSVLAVPARLVDAHGLPGAVGRAAPGHG</sequence>
<dbReference type="Proteomes" id="UP001165041">
    <property type="component" value="Unassembled WGS sequence"/>
</dbReference>
<name>A0A9W6QAH8_9ACTN</name>
<comment type="caution">
    <text evidence="1">The sequence shown here is derived from an EMBL/GenBank/DDBJ whole genome shotgun (WGS) entry which is preliminary data.</text>
</comment>
<dbReference type="RefSeq" id="WP_285737236.1">
    <property type="nucleotide sequence ID" value="NZ_BSSA01000012.1"/>
</dbReference>
<proteinExistence type="predicted"/>
<gene>
    <name evidence="1" type="ORF">Kpho02_37720</name>
</gene>
<protein>
    <submittedName>
        <fullName evidence="1">Uncharacterized protein</fullName>
    </submittedName>
</protein>
<reference evidence="1" key="1">
    <citation type="submission" date="2023-02" db="EMBL/GenBank/DDBJ databases">
        <title>Kitasatospora phosalacinea NBRC 14627.</title>
        <authorList>
            <person name="Ichikawa N."/>
            <person name="Sato H."/>
            <person name="Tonouchi N."/>
        </authorList>
    </citation>
    <scope>NUCLEOTIDE SEQUENCE</scope>
    <source>
        <strain evidence="1">NBRC 14627</strain>
    </source>
</reference>